<name>A0A0E9PTS6_ANGAN</name>
<sequence>MREPTLFAL</sequence>
<dbReference type="EMBL" id="GBXM01100536">
    <property type="protein sequence ID" value="JAH08041.1"/>
    <property type="molecule type" value="Transcribed_RNA"/>
</dbReference>
<evidence type="ECO:0000313" key="1">
    <source>
        <dbReference type="EMBL" id="JAH08041.1"/>
    </source>
</evidence>
<accession>A0A0E9PTS6</accession>
<proteinExistence type="predicted"/>
<reference evidence="1" key="1">
    <citation type="submission" date="2014-11" db="EMBL/GenBank/DDBJ databases">
        <authorList>
            <person name="Amaro Gonzalez C."/>
        </authorList>
    </citation>
    <scope>NUCLEOTIDE SEQUENCE</scope>
</reference>
<dbReference type="EMBL" id="GBXM01094282">
    <property type="protein sequence ID" value="JAH14295.1"/>
    <property type="molecule type" value="Transcribed_RNA"/>
</dbReference>
<reference evidence="1" key="2">
    <citation type="journal article" date="2015" name="Fish Shellfish Immunol.">
        <title>Early steps in the European eel (Anguilla anguilla)-Vibrio vulnificus interaction in the gills: Role of the RtxA13 toxin.</title>
        <authorList>
            <person name="Callol A."/>
            <person name="Pajuelo D."/>
            <person name="Ebbesson L."/>
            <person name="Teles M."/>
            <person name="MacKenzie S."/>
            <person name="Amaro C."/>
        </authorList>
    </citation>
    <scope>NUCLEOTIDE SEQUENCE</scope>
</reference>
<organism evidence="1">
    <name type="scientific">Anguilla anguilla</name>
    <name type="common">European freshwater eel</name>
    <name type="synonym">Muraena anguilla</name>
    <dbReference type="NCBI Taxonomy" id="7936"/>
    <lineage>
        <taxon>Eukaryota</taxon>
        <taxon>Metazoa</taxon>
        <taxon>Chordata</taxon>
        <taxon>Craniata</taxon>
        <taxon>Vertebrata</taxon>
        <taxon>Euteleostomi</taxon>
        <taxon>Actinopterygii</taxon>
        <taxon>Neopterygii</taxon>
        <taxon>Teleostei</taxon>
        <taxon>Anguilliformes</taxon>
        <taxon>Anguillidae</taxon>
        <taxon>Anguilla</taxon>
    </lineage>
</organism>
<protein>
    <submittedName>
        <fullName evidence="1">Uncharacterized protein</fullName>
    </submittedName>
</protein>